<reference evidence="4 5" key="1">
    <citation type="submission" date="2023-03" db="EMBL/GenBank/DDBJ databases">
        <title>Bacillus Genome Sequencing.</title>
        <authorList>
            <person name="Dunlap C."/>
        </authorList>
    </citation>
    <scope>NUCLEOTIDE SEQUENCE [LARGE SCALE GENOMIC DNA]</scope>
    <source>
        <strain evidence="4 5">B-23453</strain>
    </source>
</reference>
<dbReference type="PANTHER" id="PTHR43609">
    <property type="entry name" value="ACETYL-COA HYDROLASE"/>
    <property type="match status" value="1"/>
</dbReference>
<comment type="caution">
    <text evidence="4">The sequence shown here is derived from an EMBL/GenBank/DDBJ whole genome shotgun (WGS) entry which is preliminary data.</text>
</comment>
<evidence type="ECO:0000313" key="5">
    <source>
        <dbReference type="Proteomes" id="UP001341444"/>
    </source>
</evidence>
<feature type="domain" description="Acetyl-CoA hydrolase/transferase N-terminal" evidence="2">
    <location>
        <begin position="15"/>
        <end position="174"/>
    </location>
</feature>
<dbReference type="Pfam" id="PF13336">
    <property type="entry name" value="AcetylCoA_hyd_C"/>
    <property type="match status" value="1"/>
</dbReference>
<dbReference type="InterPro" id="IPR026888">
    <property type="entry name" value="AcetylCoA_hyd_C"/>
</dbReference>
<dbReference type="NCBIfam" id="TIGR03458">
    <property type="entry name" value="YgfH_subfam"/>
    <property type="match status" value="1"/>
</dbReference>
<proteinExistence type="inferred from homology"/>
<dbReference type="InterPro" id="IPR038460">
    <property type="entry name" value="AcetylCoA_hyd_C_sf"/>
</dbReference>
<dbReference type="Gene3D" id="3.40.1080.10">
    <property type="entry name" value="Glutaconate Coenzyme A-transferase"/>
    <property type="match status" value="1"/>
</dbReference>
<comment type="similarity">
    <text evidence="1">Belongs to the acetyl-CoA hydrolase/transferase family.</text>
</comment>
<keyword evidence="5" id="KW-1185">Reference proteome</keyword>
<evidence type="ECO:0000259" key="3">
    <source>
        <dbReference type="Pfam" id="PF13336"/>
    </source>
</evidence>
<sequence length="507" mass="55802">MTSNQLDLIGDSHLKSLVVSAKEAASWIKNGMTLGLSGFTRAGDAKAVPFALVDRAKSESLKVNIYTGASLGSNVDKAMAEAGMVHKRIPFQADSIMRKKINDGQMLFVDQHLSHMAESIRANVLNKIDYAIVEAISISDDGLIIPTTSIGNSSIFVEKADRIIIELNTAQPRELKGVHDIYEPGEHGERKPIFLTRVEDRIGKTGIPYDINRVAGIVFTHQEDSPSTIAPPDNETALMANHLLSFLRQEVAAGRLTKKLAPLQSGIGTVANAVLYGLMNSEFTDLEIYSEVLQDAVFDLLDTGKVRFASGCSITLSEAKMKKVYSSFQLYKDRIVLRPQEISNHPEIIRRLGLIAINTALEADIYGNVNSTHVRGTHMMNGIGGSGDFARNARLAIFVTKSIAKNGHVSSIVPFVSHVDHTEHDVDVLVTEYGYADLRGLSPIERVHLIVENCAHPMYRKPLRDYFNEAVMNGGHTPHILEKALSWHVHYEKNGTMVQSQNLAKTK</sequence>
<dbReference type="InterPro" id="IPR046433">
    <property type="entry name" value="ActCoA_hydro"/>
</dbReference>
<evidence type="ECO:0000256" key="1">
    <source>
        <dbReference type="ARBA" id="ARBA00009632"/>
    </source>
</evidence>
<dbReference type="PANTHER" id="PTHR43609:SF1">
    <property type="entry name" value="ACETYL-COA HYDROLASE"/>
    <property type="match status" value="1"/>
</dbReference>
<dbReference type="Pfam" id="PF02550">
    <property type="entry name" value="AcetylCoA_hydro"/>
    <property type="match status" value="1"/>
</dbReference>
<evidence type="ECO:0000259" key="2">
    <source>
        <dbReference type="Pfam" id="PF02550"/>
    </source>
</evidence>
<dbReference type="InterPro" id="IPR037171">
    <property type="entry name" value="NagB/RpiA_transferase-like"/>
</dbReference>
<dbReference type="InterPro" id="IPR003702">
    <property type="entry name" value="ActCoA_hydro_N"/>
</dbReference>
<gene>
    <name evidence="4" type="ORF">P4T90_07010</name>
</gene>
<feature type="domain" description="Acetyl-CoA hydrolase/transferase C-terminal" evidence="3">
    <location>
        <begin position="323"/>
        <end position="466"/>
    </location>
</feature>
<keyword evidence="4" id="KW-0808">Transferase</keyword>
<evidence type="ECO:0000313" key="4">
    <source>
        <dbReference type="EMBL" id="MED1202841.1"/>
    </source>
</evidence>
<organism evidence="4 5">
    <name type="scientific">Heyndrickxia acidicola</name>
    <dbReference type="NCBI Taxonomy" id="209389"/>
    <lineage>
        <taxon>Bacteria</taxon>
        <taxon>Bacillati</taxon>
        <taxon>Bacillota</taxon>
        <taxon>Bacilli</taxon>
        <taxon>Bacillales</taxon>
        <taxon>Bacillaceae</taxon>
        <taxon>Heyndrickxia</taxon>
    </lineage>
</organism>
<dbReference type="RefSeq" id="WP_066267518.1">
    <property type="nucleotide sequence ID" value="NZ_JARMAB010000008.1"/>
</dbReference>
<dbReference type="Gene3D" id="3.30.750.70">
    <property type="entry name" value="4-hydroxybutyrate coenzyme like domains"/>
    <property type="match status" value="1"/>
</dbReference>
<dbReference type="Gene3D" id="3.40.1080.20">
    <property type="entry name" value="Acetyl-CoA hydrolase/transferase C-terminal domain"/>
    <property type="match status" value="1"/>
</dbReference>
<dbReference type="Proteomes" id="UP001341444">
    <property type="component" value="Unassembled WGS sequence"/>
</dbReference>
<protein>
    <submittedName>
        <fullName evidence="4">Succinate CoA transferase</fullName>
    </submittedName>
</protein>
<accession>A0ABU6MDU6</accession>
<name>A0ABU6MDU6_9BACI</name>
<dbReference type="GO" id="GO:0016740">
    <property type="term" value="F:transferase activity"/>
    <property type="evidence" value="ECO:0007669"/>
    <property type="project" value="UniProtKB-KW"/>
</dbReference>
<dbReference type="InterPro" id="IPR017821">
    <property type="entry name" value="Succinate_CoA_transferase"/>
</dbReference>
<dbReference type="SUPFAM" id="SSF100950">
    <property type="entry name" value="NagB/RpiA/CoA transferase-like"/>
    <property type="match status" value="2"/>
</dbReference>
<dbReference type="EMBL" id="JARMAB010000008">
    <property type="protein sequence ID" value="MED1202841.1"/>
    <property type="molecule type" value="Genomic_DNA"/>
</dbReference>